<gene>
    <name evidence="4" type="ORF">HYN04_10610</name>
</gene>
<dbReference type="KEGG" id="phb:HYN04_10610"/>
<dbReference type="PANTHER" id="PTHR21666">
    <property type="entry name" value="PEPTIDASE-RELATED"/>
    <property type="match status" value="1"/>
</dbReference>
<name>A0A2Z3I335_9CAUL</name>
<dbReference type="PANTHER" id="PTHR21666:SF289">
    <property type="entry name" value="L-ALA--D-GLU ENDOPEPTIDASE"/>
    <property type="match status" value="1"/>
</dbReference>
<dbReference type="Proteomes" id="UP000247763">
    <property type="component" value="Chromosome"/>
</dbReference>
<proteinExistence type="predicted"/>
<feature type="chain" id="PRO_5016373583" evidence="2">
    <location>
        <begin position="25"/>
        <end position="326"/>
    </location>
</feature>
<dbReference type="Gene3D" id="2.70.70.10">
    <property type="entry name" value="Glucose Permease (Domain IIA)"/>
    <property type="match status" value="1"/>
</dbReference>
<evidence type="ECO:0000259" key="3">
    <source>
        <dbReference type="Pfam" id="PF01551"/>
    </source>
</evidence>
<accession>A0A2Z3I335</accession>
<feature type="signal peptide" evidence="2">
    <location>
        <begin position="1"/>
        <end position="24"/>
    </location>
</feature>
<dbReference type="RefSeq" id="WP_110450734.1">
    <property type="nucleotide sequence ID" value="NZ_CP029479.1"/>
</dbReference>
<keyword evidence="5" id="KW-1185">Reference proteome</keyword>
<protein>
    <submittedName>
        <fullName evidence="4">M23 family peptidase</fullName>
    </submittedName>
</protein>
<evidence type="ECO:0000256" key="2">
    <source>
        <dbReference type="SAM" id="SignalP"/>
    </source>
</evidence>
<dbReference type="OrthoDB" id="5489603at2"/>
<keyword evidence="1 2" id="KW-0732">Signal</keyword>
<evidence type="ECO:0000313" key="5">
    <source>
        <dbReference type="Proteomes" id="UP000247763"/>
    </source>
</evidence>
<dbReference type="InterPro" id="IPR016047">
    <property type="entry name" value="M23ase_b-sheet_dom"/>
</dbReference>
<dbReference type="Pfam" id="PF01551">
    <property type="entry name" value="Peptidase_M23"/>
    <property type="match status" value="1"/>
</dbReference>
<organism evidence="4 5">
    <name type="scientific">Phenylobacterium parvum</name>
    <dbReference type="NCBI Taxonomy" id="2201350"/>
    <lineage>
        <taxon>Bacteria</taxon>
        <taxon>Pseudomonadati</taxon>
        <taxon>Pseudomonadota</taxon>
        <taxon>Alphaproteobacteria</taxon>
        <taxon>Caulobacterales</taxon>
        <taxon>Caulobacteraceae</taxon>
        <taxon>Phenylobacterium</taxon>
    </lineage>
</organism>
<dbReference type="InterPro" id="IPR050570">
    <property type="entry name" value="Cell_wall_metabolism_enzyme"/>
</dbReference>
<dbReference type="EMBL" id="CP029479">
    <property type="protein sequence ID" value="AWM78168.1"/>
    <property type="molecule type" value="Genomic_DNA"/>
</dbReference>
<dbReference type="CDD" id="cd12797">
    <property type="entry name" value="M23_peptidase"/>
    <property type="match status" value="1"/>
</dbReference>
<dbReference type="SUPFAM" id="SSF51261">
    <property type="entry name" value="Duplicated hybrid motif"/>
    <property type="match status" value="1"/>
</dbReference>
<sequence>MRSLYALPLLLLLAAAAPAPPRLALPIACTPGSDCFLQNHVDRDPGPGARDFRCGGQTYEAHTGTDIRIPDHAARARGVDVLAAAPGRVVRLRDGEPDVSVKDPAAPPVAGRECGNGVVIDHGGGWETQSCHLARGSIRVKVGQEVAAGQPIARVGLSGNTEYPHLHLTVRQGARTVDPFLPDGGAACSVGAGGAGLWTPAAGAALAYRPGGAVLNAGFADGPVDNARVEAGGPPRPGRSAPALVAYVRAINLAGGDRPVLTLTGPGGVVLARSEGAPLDRSKAQWLVYVGKRTPPGGWPPGLYRADYAVLRDGRAILSRSFDIAL</sequence>
<feature type="domain" description="M23ase beta-sheet core" evidence="3">
    <location>
        <begin position="61"/>
        <end position="179"/>
    </location>
</feature>
<dbReference type="AlphaFoldDB" id="A0A2Z3I335"/>
<dbReference type="GO" id="GO:0004222">
    <property type="term" value="F:metalloendopeptidase activity"/>
    <property type="evidence" value="ECO:0007669"/>
    <property type="project" value="TreeGrafter"/>
</dbReference>
<dbReference type="InterPro" id="IPR011055">
    <property type="entry name" value="Dup_hybrid_motif"/>
</dbReference>
<evidence type="ECO:0000313" key="4">
    <source>
        <dbReference type="EMBL" id="AWM78168.1"/>
    </source>
</evidence>
<evidence type="ECO:0000256" key="1">
    <source>
        <dbReference type="ARBA" id="ARBA00022729"/>
    </source>
</evidence>
<reference evidence="5" key="1">
    <citation type="submission" date="2018-05" db="EMBL/GenBank/DDBJ databases">
        <title>Genome sequencing of Phenylobacterium sp. HYN0004.</title>
        <authorList>
            <person name="Yi H."/>
            <person name="Baek C."/>
        </authorList>
    </citation>
    <scope>NUCLEOTIDE SEQUENCE [LARGE SCALE GENOMIC DNA]</scope>
    <source>
        <strain evidence="5">HYN0004</strain>
    </source>
</reference>